<name>A0AAD5YVE3_9AGAR</name>
<evidence type="ECO:0000259" key="4">
    <source>
        <dbReference type="Pfam" id="PF04909"/>
    </source>
</evidence>
<dbReference type="InterPro" id="IPR032465">
    <property type="entry name" value="ACMSD"/>
</dbReference>
<proteinExistence type="inferred from homology"/>
<dbReference type="PANTHER" id="PTHR21240">
    <property type="entry name" value="2-AMINO-3-CARBOXYLMUCONATE-6-SEMIALDEHYDE DECARBOXYLASE"/>
    <property type="match status" value="1"/>
</dbReference>
<dbReference type="EMBL" id="JANIEX010000249">
    <property type="protein sequence ID" value="KAJ3570214.1"/>
    <property type="molecule type" value="Genomic_DNA"/>
</dbReference>
<protein>
    <recommendedName>
        <fullName evidence="4">Amidohydrolase-related domain-containing protein</fullName>
    </recommendedName>
</protein>
<organism evidence="5 6">
    <name type="scientific">Leucocoprinus birnbaumii</name>
    <dbReference type="NCBI Taxonomy" id="56174"/>
    <lineage>
        <taxon>Eukaryota</taxon>
        <taxon>Fungi</taxon>
        <taxon>Dikarya</taxon>
        <taxon>Basidiomycota</taxon>
        <taxon>Agaricomycotina</taxon>
        <taxon>Agaricomycetes</taxon>
        <taxon>Agaricomycetidae</taxon>
        <taxon>Agaricales</taxon>
        <taxon>Agaricineae</taxon>
        <taxon>Agaricaceae</taxon>
        <taxon>Leucocoprinus</taxon>
    </lineage>
</organism>
<keyword evidence="1 3" id="KW-0210">Decarboxylase</keyword>
<dbReference type="SUPFAM" id="SSF51556">
    <property type="entry name" value="Metallo-dependent hydrolases"/>
    <property type="match status" value="1"/>
</dbReference>
<evidence type="ECO:0000256" key="1">
    <source>
        <dbReference type="ARBA" id="ARBA00022793"/>
    </source>
</evidence>
<dbReference type="Gene3D" id="3.20.20.140">
    <property type="entry name" value="Metal-dependent hydrolases"/>
    <property type="match status" value="1"/>
</dbReference>
<dbReference type="GO" id="GO:0016787">
    <property type="term" value="F:hydrolase activity"/>
    <property type="evidence" value="ECO:0007669"/>
    <property type="project" value="InterPro"/>
</dbReference>
<dbReference type="InterPro" id="IPR006680">
    <property type="entry name" value="Amidohydro-rel"/>
</dbReference>
<dbReference type="Pfam" id="PF04909">
    <property type="entry name" value="Amidohydro_2"/>
    <property type="match status" value="1"/>
</dbReference>
<keyword evidence="2 3" id="KW-0456">Lyase</keyword>
<dbReference type="AlphaFoldDB" id="A0AAD5YVE3"/>
<reference evidence="5" key="1">
    <citation type="submission" date="2022-07" db="EMBL/GenBank/DDBJ databases">
        <title>Genome Sequence of Leucocoprinus birnbaumii.</title>
        <authorList>
            <person name="Buettner E."/>
        </authorList>
    </citation>
    <scope>NUCLEOTIDE SEQUENCE</scope>
    <source>
        <strain evidence="5">VT141</strain>
    </source>
</reference>
<sequence length="326" mass="35994">MAGFIDIHHHFYCPELNASKSTFSAKAGWRTPQENLPWSPELSIQVMDSLGIQVAILSFPAFPAGEISAENRASARRRNDYVASIRQKYPDRFGFFATLPFLDDVQGVLDEIAYVLDVLGADGISISSSYGEGEASTYVGDDRYEAIWAELDKREAVVFLHGNQIPSSIPSPHPTLGLPVCEVGHSPAIRKPETDTSNLYMQVPSETFKAAAHLVVTGYKRRFSKVKIILAHLGGSTPFLASRVAILSRYMGCKLTADEILDDFRTFYYDTALSSWGSNLTMMESFVPQTQIVFGTDFPGGVLFLLDVVRYAYLSHNPPCDDAVTT</sequence>
<dbReference type="PANTHER" id="PTHR21240:SF28">
    <property type="entry name" value="ISO-OROTATE DECARBOXYLASE (EUROFUNG)"/>
    <property type="match status" value="1"/>
</dbReference>
<comment type="similarity">
    <text evidence="3">Belongs to the metallo-dependent hydrolases superfamily.</text>
</comment>
<dbReference type="InterPro" id="IPR032466">
    <property type="entry name" value="Metal_Hydrolase"/>
</dbReference>
<evidence type="ECO:0000256" key="3">
    <source>
        <dbReference type="RuleBase" id="RU366045"/>
    </source>
</evidence>
<evidence type="ECO:0000313" key="6">
    <source>
        <dbReference type="Proteomes" id="UP001213000"/>
    </source>
</evidence>
<keyword evidence="6" id="KW-1185">Reference proteome</keyword>
<dbReference type="GO" id="GO:0005737">
    <property type="term" value="C:cytoplasm"/>
    <property type="evidence" value="ECO:0007669"/>
    <property type="project" value="TreeGrafter"/>
</dbReference>
<dbReference type="GO" id="GO:0019748">
    <property type="term" value="P:secondary metabolic process"/>
    <property type="evidence" value="ECO:0007669"/>
    <property type="project" value="TreeGrafter"/>
</dbReference>
<gene>
    <name evidence="5" type="ORF">NP233_g4559</name>
</gene>
<evidence type="ECO:0000313" key="5">
    <source>
        <dbReference type="EMBL" id="KAJ3570214.1"/>
    </source>
</evidence>
<comment type="caution">
    <text evidence="5">The sequence shown here is derived from an EMBL/GenBank/DDBJ whole genome shotgun (WGS) entry which is preliminary data.</text>
</comment>
<dbReference type="Proteomes" id="UP001213000">
    <property type="component" value="Unassembled WGS sequence"/>
</dbReference>
<evidence type="ECO:0000256" key="2">
    <source>
        <dbReference type="ARBA" id="ARBA00023239"/>
    </source>
</evidence>
<feature type="domain" description="Amidohydrolase-related" evidence="4">
    <location>
        <begin position="5"/>
        <end position="300"/>
    </location>
</feature>
<dbReference type="GO" id="GO:0016831">
    <property type="term" value="F:carboxy-lyase activity"/>
    <property type="evidence" value="ECO:0007669"/>
    <property type="project" value="UniProtKB-KW"/>
</dbReference>
<accession>A0AAD5YVE3</accession>